<comment type="caution">
    <text evidence="1">The sequence shown here is derived from an EMBL/GenBank/DDBJ whole genome shotgun (WGS) entry which is preliminary data.</text>
</comment>
<reference evidence="1 2" key="1">
    <citation type="submission" date="2024-09" db="EMBL/GenBank/DDBJ databases">
        <authorList>
            <person name="Lee S.D."/>
        </authorList>
    </citation>
    <scope>NUCLEOTIDE SEQUENCE [LARGE SCALE GENOMIC DNA]</scope>
    <source>
        <strain evidence="1 2">N1-1</strain>
    </source>
</reference>
<dbReference type="Proteomes" id="UP001592582">
    <property type="component" value="Unassembled WGS sequence"/>
</dbReference>
<protein>
    <submittedName>
        <fullName evidence="1">SUKH-3 domain-containing protein</fullName>
    </submittedName>
</protein>
<sequence length="164" mass="17691">MPPDARFAAEVASVLTKAGWFPGRRMLPQAERWADTLAGYTSPEGYRHALFPAAVEAWAEYGGLTVGLEGAGRQQARTAFVIDPLAGLHQPRTLADLGRCLEVPLAPLGEERDGQALLAIDALGRVHSLDHSGEWFLGQTVDQALSTLVLGTTPERLRFVADTM</sequence>
<dbReference type="Pfam" id="PF14433">
    <property type="entry name" value="SUKH-3"/>
    <property type="match status" value="1"/>
</dbReference>
<gene>
    <name evidence="1" type="ORF">ACEZDG_31395</name>
</gene>
<evidence type="ECO:0000313" key="1">
    <source>
        <dbReference type="EMBL" id="MFC1413777.1"/>
    </source>
</evidence>
<keyword evidence="2" id="KW-1185">Reference proteome</keyword>
<dbReference type="InterPro" id="IPR025850">
    <property type="entry name" value="SUKH-3"/>
</dbReference>
<name>A0ABV6VJ52_9ACTN</name>
<evidence type="ECO:0000313" key="2">
    <source>
        <dbReference type="Proteomes" id="UP001592582"/>
    </source>
</evidence>
<accession>A0ABV6VJ52</accession>
<dbReference type="EMBL" id="JBHEZX010000019">
    <property type="protein sequence ID" value="MFC1413777.1"/>
    <property type="molecule type" value="Genomic_DNA"/>
</dbReference>
<organism evidence="1 2">
    <name type="scientific">Streptacidiphilus alkalitolerans</name>
    <dbReference type="NCBI Taxonomy" id="3342712"/>
    <lineage>
        <taxon>Bacteria</taxon>
        <taxon>Bacillati</taxon>
        <taxon>Actinomycetota</taxon>
        <taxon>Actinomycetes</taxon>
        <taxon>Kitasatosporales</taxon>
        <taxon>Streptomycetaceae</taxon>
        <taxon>Streptacidiphilus</taxon>
    </lineage>
</organism>
<proteinExistence type="predicted"/>